<keyword evidence="4" id="KW-0808">Transferase</keyword>
<comment type="caution">
    <text evidence="10">The sequence shown here is derived from an EMBL/GenBank/DDBJ whole genome shotgun (WGS) entry which is preliminary data.</text>
</comment>
<keyword evidence="7" id="KW-0067">ATP-binding</keyword>
<dbReference type="InterPro" id="IPR000756">
    <property type="entry name" value="Diacylglycerol_kin_accessory"/>
</dbReference>
<evidence type="ECO:0000256" key="8">
    <source>
        <dbReference type="SAM" id="MobiDB-lite"/>
    </source>
</evidence>
<feature type="compositionally biased region" description="Low complexity" evidence="8">
    <location>
        <begin position="158"/>
        <end position="168"/>
    </location>
</feature>
<evidence type="ECO:0000256" key="5">
    <source>
        <dbReference type="ARBA" id="ARBA00022741"/>
    </source>
</evidence>
<dbReference type="GO" id="GO:0016020">
    <property type="term" value="C:membrane"/>
    <property type="evidence" value="ECO:0007669"/>
    <property type="project" value="TreeGrafter"/>
</dbReference>
<evidence type="ECO:0000256" key="1">
    <source>
        <dbReference type="ARBA" id="ARBA00001383"/>
    </source>
</evidence>
<keyword evidence="11" id="KW-1185">Reference proteome</keyword>
<dbReference type="InterPro" id="IPR001206">
    <property type="entry name" value="Diacylglycerol_kinase_cat_dom"/>
</dbReference>
<dbReference type="GO" id="GO:0007200">
    <property type="term" value="P:phospholipase C-activating G protein-coupled receptor signaling pathway"/>
    <property type="evidence" value="ECO:0007669"/>
    <property type="project" value="InterPro"/>
</dbReference>
<evidence type="ECO:0000256" key="4">
    <source>
        <dbReference type="ARBA" id="ARBA00022679"/>
    </source>
</evidence>
<evidence type="ECO:0000313" key="11">
    <source>
        <dbReference type="Proteomes" id="UP001381693"/>
    </source>
</evidence>
<dbReference type="InterPro" id="IPR016064">
    <property type="entry name" value="NAD/diacylglycerol_kinase_sf"/>
</dbReference>
<evidence type="ECO:0000256" key="2">
    <source>
        <dbReference type="ARBA" id="ARBA00009280"/>
    </source>
</evidence>
<dbReference type="EC" id="2.7.1.107" evidence="3"/>
<reference evidence="10 11" key="1">
    <citation type="submission" date="2023-11" db="EMBL/GenBank/DDBJ databases">
        <title>Halocaridina rubra genome assembly.</title>
        <authorList>
            <person name="Smith C."/>
        </authorList>
    </citation>
    <scope>NUCLEOTIDE SEQUENCE [LARGE SCALE GENOMIC DNA]</scope>
    <source>
        <strain evidence="10">EP-1</strain>
        <tissue evidence="10">Whole</tissue>
    </source>
</reference>
<dbReference type="GO" id="GO:0004143">
    <property type="term" value="F:ATP-dependent diacylglycerol kinase activity"/>
    <property type="evidence" value="ECO:0007669"/>
    <property type="project" value="UniProtKB-EC"/>
</dbReference>
<dbReference type="SUPFAM" id="SSF111331">
    <property type="entry name" value="NAD kinase/diacylglycerol kinase-like"/>
    <property type="match status" value="1"/>
</dbReference>
<dbReference type="AlphaFoldDB" id="A0AAN8ZQA5"/>
<evidence type="ECO:0000256" key="3">
    <source>
        <dbReference type="ARBA" id="ARBA00012133"/>
    </source>
</evidence>
<feature type="region of interest" description="Disordered" evidence="8">
    <location>
        <begin position="139"/>
        <end position="168"/>
    </location>
</feature>
<evidence type="ECO:0000256" key="6">
    <source>
        <dbReference type="ARBA" id="ARBA00022777"/>
    </source>
</evidence>
<gene>
    <name evidence="10" type="ORF">SK128_011602</name>
</gene>
<dbReference type="InterPro" id="IPR037607">
    <property type="entry name" value="DGK"/>
</dbReference>
<protein>
    <recommendedName>
        <fullName evidence="3">diacylglycerol kinase (ATP)</fullName>
        <ecNumber evidence="3">2.7.1.107</ecNumber>
    </recommendedName>
</protein>
<dbReference type="PANTHER" id="PTHR11255">
    <property type="entry name" value="DIACYLGLYCEROL KINASE"/>
    <property type="match status" value="1"/>
</dbReference>
<sequence>MENEPLVAVLPLGTGNDLSRVLGFGEGHNADVDVEEYLDQVSSAFPAKLDRWKVCYTPCRSLGMHMPTREVFMNNYLSIGVDALVTLNFHRARQSPFYIFSNRLINKKAPQPFNFFLLILVQFLKFYSGQLILVSSTNASTSSSSTSEPMDVSRNEISSTTTVSSSGSFSNPLKFLGSTQSGHNILQEYFSVPNETSLQALSISFKQWRILTWAFQKSLRVSCVRGHLKASCKFLSCVS</sequence>
<organism evidence="10 11">
    <name type="scientific">Halocaridina rubra</name>
    <name type="common">Hawaiian red shrimp</name>
    <dbReference type="NCBI Taxonomy" id="373956"/>
    <lineage>
        <taxon>Eukaryota</taxon>
        <taxon>Metazoa</taxon>
        <taxon>Ecdysozoa</taxon>
        <taxon>Arthropoda</taxon>
        <taxon>Crustacea</taxon>
        <taxon>Multicrustacea</taxon>
        <taxon>Malacostraca</taxon>
        <taxon>Eumalacostraca</taxon>
        <taxon>Eucarida</taxon>
        <taxon>Decapoda</taxon>
        <taxon>Pleocyemata</taxon>
        <taxon>Caridea</taxon>
        <taxon>Atyoidea</taxon>
        <taxon>Atyidae</taxon>
        <taxon>Halocaridina</taxon>
    </lineage>
</organism>
<evidence type="ECO:0000259" key="9">
    <source>
        <dbReference type="PROSITE" id="PS50146"/>
    </source>
</evidence>
<keyword evidence="6" id="KW-0418">Kinase</keyword>
<comment type="catalytic activity">
    <reaction evidence="1">
        <text>a 1,2-diacyl-sn-glycerol + ATP = a 1,2-diacyl-sn-glycero-3-phosphate + ADP + H(+)</text>
        <dbReference type="Rhea" id="RHEA:10272"/>
        <dbReference type="ChEBI" id="CHEBI:15378"/>
        <dbReference type="ChEBI" id="CHEBI:17815"/>
        <dbReference type="ChEBI" id="CHEBI:30616"/>
        <dbReference type="ChEBI" id="CHEBI:58608"/>
        <dbReference type="ChEBI" id="CHEBI:456216"/>
        <dbReference type="EC" id="2.7.1.107"/>
    </reaction>
</comment>
<dbReference type="GO" id="GO:0005524">
    <property type="term" value="F:ATP binding"/>
    <property type="evidence" value="ECO:0007669"/>
    <property type="project" value="UniProtKB-KW"/>
</dbReference>
<dbReference type="Proteomes" id="UP001381693">
    <property type="component" value="Unassembled WGS sequence"/>
</dbReference>
<comment type="similarity">
    <text evidence="2">Belongs to the eukaryotic diacylglycerol kinase family.</text>
</comment>
<dbReference type="PANTHER" id="PTHR11255:SF118">
    <property type="entry name" value="DIACYLGLYCEROL KINASE EPSILON"/>
    <property type="match status" value="1"/>
</dbReference>
<feature type="domain" description="DAGKc" evidence="9">
    <location>
        <begin position="1"/>
        <end position="58"/>
    </location>
</feature>
<proteinExistence type="inferred from homology"/>
<dbReference type="PROSITE" id="PS50146">
    <property type="entry name" value="DAGK"/>
    <property type="match status" value="1"/>
</dbReference>
<dbReference type="EMBL" id="JAXCGZ010021451">
    <property type="protein sequence ID" value="KAK7051141.1"/>
    <property type="molecule type" value="Genomic_DNA"/>
</dbReference>
<evidence type="ECO:0000256" key="7">
    <source>
        <dbReference type="ARBA" id="ARBA00022840"/>
    </source>
</evidence>
<keyword evidence="5" id="KW-0547">Nucleotide-binding</keyword>
<accession>A0AAN8ZQA5</accession>
<evidence type="ECO:0000313" key="10">
    <source>
        <dbReference type="EMBL" id="KAK7051141.1"/>
    </source>
</evidence>
<name>A0AAN8ZQA5_HALRR</name>
<dbReference type="Pfam" id="PF00609">
    <property type="entry name" value="DAGK_acc"/>
    <property type="match status" value="1"/>
</dbReference>